<evidence type="ECO:0000259" key="2">
    <source>
        <dbReference type="Pfam" id="PF23336"/>
    </source>
</evidence>
<dbReference type="eggNOG" id="arCOG04626">
    <property type="taxonomic scope" value="Archaea"/>
</dbReference>
<dbReference type="Pfam" id="PF23336">
    <property type="entry name" value="HTH_TbsP_C"/>
    <property type="match status" value="1"/>
</dbReference>
<feature type="domain" description="Transcriptional regulator TbsP-like C-terminal" evidence="2">
    <location>
        <begin position="146"/>
        <end position="270"/>
    </location>
</feature>
<dbReference type="EMBL" id="AOMF01000103">
    <property type="protein sequence ID" value="EMA55803.1"/>
    <property type="molecule type" value="Genomic_DNA"/>
</dbReference>
<dbReference type="InterPro" id="IPR043859">
    <property type="entry name" value="TbsP-like_N"/>
</dbReference>
<dbReference type="InterPro" id="IPR056163">
    <property type="entry name" value="TbsP_C"/>
</dbReference>
<sequence>MTLLGSPTAAASYRTLLSDIDSSSNIFVGGLREQSTEAFINALDMFDDPPAVRFLTNGSVLKWMRRDFHVASLAADLTASDTLVLRDTEDDIENTLLVTDDSAIPLIAGDGQTVTPETDSEYVEAIQQHCSNAWEKHTEFNLRTPPRSRVYETLAEQLSDDMQSDYQTMLEEIGSTRSGRGETQDGDNLLNEVGLALLSGARQTELLYDLSNWGDRISLASRATFSRLKSKLEEHDFLETEKVPIEVGRPRQRLLLAERLHKFDADELPYAVRDELENSSD</sequence>
<dbReference type="Proteomes" id="UP000011680">
    <property type="component" value="Unassembled WGS sequence"/>
</dbReference>
<name>M0NE14_9EURY</name>
<gene>
    <name evidence="3" type="ORF">C451_04968</name>
</gene>
<dbReference type="RefSeq" id="WP_007738308.1">
    <property type="nucleotide sequence ID" value="NZ_AOMF01000103.1"/>
</dbReference>
<dbReference type="AlphaFoldDB" id="M0NE14"/>
<protein>
    <recommendedName>
        <fullName evidence="5">Transcriptional regulator</fullName>
    </recommendedName>
</protein>
<evidence type="ECO:0000313" key="4">
    <source>
        <dbReference type="Proteomes" id="UP000011680"/>
    </source>
</evidence>
<dbReference type="PATRIC" id="fig|1227457.3.peg.896"/>
<proteinExistence type="predicted"/>
<dbReference type="Pfam" id="PF19138">
    <property type="entry name" value="TbsP_N"/>
    <property type="match status" value="1"/>
</dbReference>
<comment type="caution">
    <text evidence="3">The sequence shown here is derived from an EMBL/GenBank/DDBJ whole genome shotgun (WGS) entry which is preliminary data.</text>
</comment>
<dbReference type="OrthoDB" id="193708at2157"/>
<evidence type="ECO:0008006" key="5">
    <source>
        <dbReference type="Google" id="ProtNLM"/>
    </source>
</evidence>
<evidence type="ECO:0000259" key="1">
    <source>
        <dbReference type="Pfam" id="PF19138"/>
    </source>
</evidence>
<keyword evidence="4" id="KW-1185">Reference proteome</keyword>
<feature type="domain" description="Transcriptional regulator TbsP N-terminal" evidence="1">
    <location>
        <begin position="21"/>
        <end position="145"/>
    </location>
</feature>
<organism evidence="3 4">
    <name type="scientific">Halococcus thailandensis JCM 13552</name>
    <dbReference type="NCBI Taxonomy" id="1227457"/>
    <lineage>
        <taxon>Archaea</taxon>
        <taxon>Methanobacteriati</taxon>
        <taxon>Methanobacteriota</taxon>
        <taxon>Stenosarchaea group</taxon>
        <taxon>Halobacteria</taxon>
        <taxon>Halobacteriales</taxon>
        <taxon>Halococcaceae</taxon>
        <taxon>Halococcus</taxon>
    </lineage>
</organism>
<reference evidence="3 4" key="1">
    <citation type="journal article" date="2014" name="PLoS Genet.">
        <title>Phylogenetically driven sequencing of extremely halophilic archaea reveals strategies for static and dynamic osmo-response.</title>
        <authorList>
            <person name="Becker E.A."/>
            <person name="Seitzer P.M."/>
            <person name="Tritt A."/>
            <person name="Larsen D."/>
            <person name="Krusor M."/>
            <person name="Yao A.I."/>
            <person name="Wu D."/>
            <person name="Madern D."/>
            <person name="Eisen J.A."/>
            <person name="Darling A.E."/>
            <person name="Facciotti M.T."/>
        </authorList>
    </citation>
    <scope>NUCLEOTIDE SEQUENCE [LARGE SCALE GENOMIC DNA]</scope>
    <source>
        <strain evidence="3 4">JCM 13552</strain>
    </source>
</reference>
<evidence type="ECO:0000313" key="3">
    <source>
        <dbReference type="EMBL" id="EMA55803.1"/>
    </source>
</evidence>
<accession>M0NE14</accession>